<name>A0A0F7THK4_PENBI</name>
<dbReference type="OrthoDB" id="10515590at2759"/>
<keyword evidence="2" id="KW-1185">Reference proteome</keyword>
<dbReference type="EMBL" id="CDHK01000002">
    <property type="protein sequence ID" value="CEJ55392.1"/>
    <property type="molecule type" value="Genomic_DNA"/>
</dbReference>
<accession>A0A0F7THK4</accession>
<gene>
    <name evidence="1" type="ORF">PMG11_01654</name>
</gene>
<reference evidence="2" key="1">
    <citation type="journal article" date="2015" name="Genome Announc.">
        <title>Draft genome sequence of the fungus Penicillium brasilianum MG11.</title>
        <authorList>
            <person name="Horn F."/>
            <person name="Linde J."/>
            <person name="Mattern D.J."/>
            <person name="Walther G."/>
            <person name="Guthke R."/>
            <person name="Brakhage A.A."/>
            <person name="Valiante V."/>
        </authorList>
    </citation>
    <scope>NUCLEOTIDE SEQUENCE [LARGE SCALE GENOMIC DNA]</scope>
    <source>
        <strain evidence="2">MG11</strain>
    </source>
</reference>
<organism evidence="1 2">
    <name type="scientific">Penicillium brasilianum</name>
    <dbReference type="NCBI Taxonomy" id="104259"/>
    <lineage>
        <taxon>Eukaryota</taxon>
        <taxon>Fungi</taxon>
        <taxon>Dikarya</taxon>
        <taxon>Ascomycota</taxon>
        <taxon>Pezizomycotina</taxon>
        <taxon>Eurotiomycetes</taxon>
        <taxon>Eurotiomycetidae</taxon>
        <taxon>Eurotiales</taxon>
        <taxon>Aspergillaceae</taxon>
        <taxon>Penicillium</taxon>
    </lineage>
</organism>
<proteinExistence type="predicted"/>
<evidence type="ECO:0000313" key="2">
    <source>
        <dbReference type="Proteomes" id="UP000042958"/>
    </source>
</evidence>
<dbReference type="Proteomes" id="UP000042958">
    <property type="component" value="Unassembled WGS sequence"/>
</dbReference>
<protein>
    <submittedName>
        <fullName evidence="1">Uncharacterized protein</fullName>
    </submittedName>
</protein>
<dbReference type="AlphaFoldDB" id="A0A0F7THK4"/>
<evidence type="ECO:0000313" key="1">
    <source>
        <dbReference type="EMBL" id="CEJ55392.1"/>
    </source>
</evidence>
<sequence length="107" mass="12121">MTQLSREYEAEETDSGDDMCGQIVKMQIAKVPRKCRTIRGELCLPCLEAMLITAQFESEVRRLLDTPSDRRKHLIRALLPKLWNVENAPRGQAKAAEALNQKSLPQA</sequence>